<dbReference type="RefSeq" id="XP_001888235.1">
    <property type="nucleotide sequence ID" value="XM_001888200.1"/>
</dbReference>
<evidence type="ECO:0000256" key="1">
    <source>
        <dbReference type="SAM" id="MobiDB-lite"/>
    </source>
</evidence>
<dbReference type="GeneID" id="6083847"/>
<organism evidence="4">
    <name type="scientific">Laccaria bicolor (strain S238N-H82 / ATCC MYA-4686)</name>
    <name type="common">Bicoloured deceiver</name>
    <name type="synonym">Laccaria laccata var. bicolor</name>
    <dbReference type="NCBI Taxonomy" id="486041"/>
    <lineage>
        <taxon>Eukaryota</taxon>
        <taxon>Fungi</taxon>
        <taxon>Dikarya</taxon>
        <taxon>Basidiomycota</taxon>
        <taxon>Agaricomycotina</taxon>
        <taxon>Agaricomycetes</taxon>
        <taxon>Agaricomycetidae</taxon>
        <taxon>Agaricales</taxon>
        <taxon>Agaricineae</taxon>
        <taxon>Hydnangiaceae</taxon>
        <taxon>Laccaria</taxon>
    </lineage>
</organism>
<sequence length="123" mass="13537">MSLGPITSQTQANVGPSVEIRRERGTAGEIPLSDGLLPLEVGGSGEDEHEKLLALRWGRGRYLLHVGYFLIVQPHEEWIQSAIPSLDGRLLLTCSDDPTARIKDLESPALKAEMRGHDNRIES</sequence>
<dbReference type="GeneID" id="6083848"/>
<evidence type="ECO:0000313" key="2">
    <source>
        <dbReference type="EMBL" id="EDR01193.1"/>
    </source>
</evidence>
<name>B0DWB0_LACBS</name>
<dbReference type="RefSeq" id="XP_001888236.1">
    <property type="nucleotide sequence ID" value="XM_001888201.1"/>
</dbReference>
<gene>
    <name evidence="2" type="ORF">LACBIDRAFT_333558</name>
    <name evidence="3" type="ORF">LACBIDRAFT_333560</name>
</gene>
<dbReference type="InterPro" id="IPR036322">
    <property type="entry name" value="WD40_repeat_dom_sf"/>
</dbReference>
<dbReference type="AlphaFoldDB" id="B0DWB0"/>
<dbReference type="InParanoid" id="B0DWB0"/>
<dbReference type="KEGG" id="lbc:LACBIDRAFT_333558"/>
<evidence type="ECO:0000313" key="3">
    <source>
        <dbReference type="EMBL" id="EDR01194.1"/>
    </source>
</evidence>
<dbReference type="EMBL" id="DS547142">
    <property type="protein sequence ID" value="EDR01194.1"/>
    <property type="molecule type" value="Genomic_DNA"/>
</dbReference>
<feature type="region of interest" description="Disordered" evidence="1">
    <location>
        <begin position="1"/>
        <end position="29"/>
    </location>
</feature>
<dbReference type="EMBL" id="DS547142">
    <property type="protein sequence ID" value="EDR01193.1"/>
    <property type="molecule type" value="Genomic_DNA"/>
</dbReference>
<dbReference type="OrthoDB" id="10264588at2759"/>
<keyword evidence="4" id="KW-1185">Reference proteome</keyword>
<reference evidence="2 4" key="1">
    <citation type="journal article" date="2008" name="Nature">
        <title>The genome of Laccaria bicolor provides insights into mycorrhizal symbiosis.</title>
        <authorList>
            <person name="Martin F."/>
            <person name="Aerts A."/>
            <person name="Ahren D."/>
            <person name="Brun A."/>
            <person name="Danchin E.G.J."/>
            <person name="Duchaussoy F."/>
            <person name="Gibon J."/>
            <person name="Kohler A."/>
            <person name="Lindquist E."/>
            <person name="Pereda V."/>
            <person name="Salamov A."/>
            <person name="Shapiro H.J."/>
            <person name="Wuyts J."/>
            <person name="Blaudez D."/>
            <person name="Buee M."/>
            <person name="Brokstein P."/>
            <person name="Canbaeck B."/>
            <person name="Cohen D."/>
            <person name="Courty P.E."/>
            <person name="Coutinho P.M."/>
            <person name="Delaruelle C."/>
            <person name="Detter J.C."/>
            <person name="Deveau A."/>
            <person name="DiFazio S."/>
            <person name="Duplessis S."/>
            <person name="Fraissinet-Tachet L."/>
            <person name="Lucic E."/>
            <person name="Frey-Klett P."/>
            <person name="Fourrey C."/>
            <person name="Feussner I."/>
            <person name="Gay G."/>
            <person name="Grimwood J."/>
            <person name="Hoegger P.J."/>
            <person name="Jain P."/>
            <person name="Kilaru S."/>
            <person name="Labbe J."/>
            <person name="Lin Y.C."/>
            <person name="Legue V."/>
            <person name="Le Tacon F."/>
            <person name="Marmeisse R."/>
            <person name="Melayah D."/>
            <person name="Montanini B."/>
            <person name="Muratet M."/>
            <person name="Nehls U."/>
            <person name="Niculita-Hirzel H."/>
            <person name="Oudot-Le Secq M.P."/>
            <person name="Peter M."/>
            <person name="Quesneville H."/>
            <person name="Rajashekar B."/>
            <person name="Reich M."/>
            <person name="Rouhier N."/>
            <person name="Schmutz J."/>
            <person name="Yin T."/>
            <person name="Chalot M."/>
            <person name="Henrissat B."/>
            <person name="Kuees U."/>
            <person name="Lucas S."/>
            <person name="Van de Peer Y."/>
            <person name="Podila G.K."/>
            <person name="Polle A."/>
            <person name="Pukkila P.J."/>
            <person name="Richardson P.M."/>
            <person name="Rouze P."/>
            <person name="Sanders I.R."/>
            <person name="Stajich J.E."/>
            <person name="Tunlid A."/>
            <person name="Tuskan G."/>
            <person name="Grigoriev I.V."/>
        </authorList>
    </citation>
    <scope>NUCLEOTIDE SEQUENCE [LARGE SCALE GENOMIC DNA]</scope>
    <source>
        <strain evidence="4">S238N-H82 / ATCC MYA-4686</strain>
    </source>
</reference>
<dbReference type="SUPFAM" id="SSF50978">
    <property type="entry name" value="WD40 repeat-like"/>
    <property type="match status" value="1"/>
</dbReference>
<evidence type="ECO:0000313" key="4">
    <source>
        <dbReference type="Proteomes" id="UP000001194"/>
    </source>
</evidence>
<dbReference type="InterPro" id="IPR015943">
    <property type="entry name" value="WD40/YVTN_repeat-like_dom_sf"/>
</dbReference>
<feature type="compositionally biased region" description="Polar residues" evidence="1">
    <location>
        <begin position="1"/>
        <end position="14"/>
    </location>
</feature>
<dbReference type="Proteomes" id="UP000001194">
    <property type="component" value="Unassembled WGS sequence"/>
</dbReference>
<accession>B0DWB0</accession>
<dbReference type="HOGENOM" id="CLU_2015677_0_0_1"/>
<proteinExistence type="predicted"/>
<protein>
    <submittedName>
        <fullName evidence="2">Predicted protein</fullName>
    </submittedName>
</protein>
<dbReference type="KEGG" id="lbc:LACBIDRAFT_333560"/>
<dbReference type="STRING" id="486041.B0DWB0"/>
<dbReference type="Gene3D" id="2.130.10.10">
    <property type="entry name" value="YVTN repeat-like/Quinoprotein amine dehydrogenase"/>
    <property type="match status" value="1"/>
</dbReference>